<sequence length="88" mass="9014">MMAPSPIAAASSSPMGSTSSSSSATPHVHPRPVVRSRLPGKTLTLVTLAALAATGASFRYVARNMRENELAQKSSGLYVSVDRSGGGI</sequence>
<dbReference type="Proteomes" id="UP001239445">
    <property type="component" value="Unassembled WGS sequence"/>
</dbReference>
<evidence type="ECO:0000313" key="3">
    <source>
        <dbReference type="Proteomes" id="UP001239445"/>
    </source>
</evidence>
<accession>A0AAJ0FFR1</accession>
<evidence type="ECO:0000256" key="1">
    <source>
        <dbReference type="SAM" id="MobiDB-lite"/>
    </source>
</evidence>
<comment type="caution">
    <text evidence="2">The sequence shown here is derived from an EMBL/GenBank/DDBJ whole genome shotgun (WGS) entry which is preliminary data.</text>
</comment>
<reference evidence="2" key="1">
    <citation type="submission" date="2023-06" db="EMBL/GenBank/DDBJ databases">
        <title>Genome-scale phylogeny and comparative genomics of the fungal order Sordariales.</title>
        <authorList>
            <consortium name="Lawrence Berkeley National Laboratory"/>
            <person name="Hensen N."/>
            <person name="Bonometti L."/>
            <person name="Westerberg I."/>
            <person name="Brannstrom I.O."/>
            <person name="Guillou S."/>
            <person name="Cros-Aarteil S."/>
            <person name="Calhoun S."/>
            <person name="Haridas S."/>
            <person name="Kuo A."/>
            <person name="Mondo S."/>
            <person name="Pangilinan J."/>
            <person name="Riley R."/>
            <person name="Labutti K."/>
            <person name="Andreopoulos B."/>
            <person name="Lipzen A."/>
            <person name="Chen C."/>
            <person name="Yanf M."/>
            <person name="Daum C."/>
            <person name="Ng V."/>
            <person name="Clum A."/>
            <person name="Steindorff A."/>
            <person name="Ohm R."/>
            <person name="Martin F."/>
            <person name="Silar P."/>
            <person name="Natvig D."/>
            <person name="Lalanne C."/>
            <person name="Gautier V."/>
            <person name="Ament-Velasquez S.L."/>
            <person name="Kruys A."/>
            <person name="Hutchinson M.I."/>
            <person name="Powell A.J."/>
            <person name="Barry K."/>
            <person name="Miller A.N."/>
            <person name="Grigoriev I.V."/>
            <person name="Debuchy R."/>
            <person name="Gladieux P."/>
            <person name="Thoren M.H."/>
            <person name="Johannesson H."/>
        </authorList>
    </citation>
    <scope>NUCLEOTIDE SEQUENCE</scope>
    <source>
        <strain evidence="2">PSN4</strain>
    </source>
</reference>
<organism evidence="2 3">
    <name type="scientific">Echria macrotheca</name>
    <dbReference type="NCBI Taxonomy" id="438768"/>
    <lineage>
        <taxon>Eukaryota</taxon>
        <taxon>Fungi</taxon>
        <taxon>Dikarya</taxon>
        <taxon>Ascomycota</taxon>
        <taxon>Pezizomycotina</taxon>
        <taxon>Sordariomycetes</taxon>
        <taxon>Sordariomycetidae</taxon>
        <taxon>Sordariales</taxon>
        <taxon>Schizotheciaceae</taxon>
        <taxon>Echria</taxon>
    </lineage>
</organism>
<protein>
    <submittedName>
        <fullName evidence="2">Uncharacterized protein</fullName>
    </submittedName>
</protein>
<name>A0AAJ0FFR1_9PEZI</name>
<keyword evidence="3" id="KW-1185">Reference proteome</keyword>
<gene>
    <name evidence="2" type="ORF">QBC47DRAFT_371684</name>
</gene>
<evidence type="ECO:0000313" key="2">
    <source>
        <dbReference type="EMBL" id="KAK1759345.1"/>
    </source>
</evidence>
<dbReference type="AlphaFoldDB" id="A0AAJ0FFR1"/>
<proteinExistence type="predicted"/>
<feature type="region of interest" description="Disordered" evidence="1">
    <location>
        <begin position="1"/>
        <end position="36"/>
    </location>
</feature>
<feature type="compositionally biased region" description="Low complexity" evidence="1">
    <location>
        <begin position="1"/>
        <end position="24"/>
    </location>
</feature>
<dbReference type="EMBL" id="MU839828">
    <property type="protein sequence ID" value="KAK1759345.1"/>
    <property type="molecule type" value="Genomic_DNA"/>
</dbReference>